<sequence length="86" mass="7915">MAAAGGTTTGTTTVTVTINGGSDIAGGALTIAAGTGARAGSVVEFAGVGASSGVFVNEGDCITFTASGGTGASIPGAFALVIRSMT</sequence>
<proteinExistence type="predicted"/>
<evidence type="ECO:0000313" key="2">
    <source>
        <dbReference type="Proteomes" id="UP000076959"/>
    </source>
</evidence>
<dbReference type="EMBL" id="LUUB01000079">
    <property type="protein sequence ID" value="OAF05459.1"/>
    <property type="molecule type" value="Genomic_DNA"/>
</dbReference>
<comment type="caution">
    <text evidence="1">The sequence shown here is derived from an EMBL/GenBank/DDBJ whole genome shotgun (WGS) entry which is preliminary data.</text>
</comment>
<dbReference type="AlphaFoldDB" id="A0A176YI00"/>
<dbReference type="STRING" id="1505087.AYJ54_00710"/>
<keyword evidence="2" id="KW-1185">Reference proteome</keyword>
<protein>
    <submittedName>
        <fullName evidence="1">Uncharacterized protein</fullName>
    </submittedName>
</protein>
<organism evidence="1 2">
    <name type="scientific">Bradyrhizobium centrolobii</name>
    <dbReference type="NCBI Taxonomy" id="1505087"/>
    <lineage>
        <taxon>Bacteria</taxon>
        <taxon>Pseudomonadati</taxon>
        <taxon>Pseudomonadota</taxon>
        <taxon>Alphaproteobacteria</taxon>
        <taxon>Hyphomicrobiales</taxon>
        <taxon>Nitrobacteraceae</taxon>
        <taxon>Bradyrhizobium</taxon>
    </lineage>
</organism>
<accession>A0A176YI00</accession>
<dbReference type="Proteomes" id="UP000076959">
    <property type="component" value="Unassembled WGS sequence"/>
</dbReference>
<gene>
    <name evidence="1" type="ORF">AYJ54_00710</name>
</gene>
<name>A0A176YI00_9BRAD</name>
<evidence type="ECO:0000313" key="1">
    <source>
        <dbReference type="EMBL" id="OAF05459.1"/>
    </source>
</evidence>
<reference evidence="1 2" key="1">
    <citation type="submission" date="2016-03" db="EMBL/GenBank/DDBJ databases">
        <title>Draft Genome Sequence of the Strain BR 10245 (Bradyrhizobium sp.) isolated from nodules of Centrolobium paraense.</title>
        <authorList>
            <person name="Simoes-Araujo J.L.Sr."/>
            <person name="Barauna A.C."/>
            <person name="Silva K."/>
            <person name="Zilli J.E."/>
        </authorList>
    </citation>
    <scope>NUCLEOTIDE SEQUENCE [LARGE SCALE GENOMIC DNA]</scope>
    <source>
        <strain evidence="1 2">BR 10245</strain>
    </source>
</reference>